<keyword evidence="2" id="KW-0732">Signal</keyword>
<dbReference type="OrthoDB" id="27214at2759"/>
<accession>A0A3N4L2N7</accession>
<dbReference type="PANTHER" id="PTHR37049:SF4">
    <property type="entry name" value="RHODANESE DOMAIN-CONTAINING PROTEIN"/>
    <property type="match status" value="1"/>
</dbReference>
<evidence type="ECO:0000256" key="2">
    <source>
        <dbReference type="SAM" id="SignalP"/>
    </source>
</evidence>
<reference evidence="4 5" key="1">
    <citation type="journal article" date="2018" name="Nat. Ecol. Evol.">
        <title>Pezizomycetes genomes reveal the molecular basis of ectomycorrhizal truffle lifestyle.</title>
        <authorList>
            <person name="Murat C."/>
            <person name="Payen T."/>
            <person name="Noel B."/>
            <person name="Kuo A."/>
            <person name="Morin E."/>
            <person name="Chen J."/>
            <person name="Kohler A."/>
            <person name="Krizsan K."/>
            <person name="Balestrini R."/>
            <person name="Da Silva C."/>
            <person name="Montanini B."/>
            <person name="Hainaut M."/>
            <person name="Levati E."/>
            <person name="Barry K.W."/>
            <person name="Belfiori B."/>
            <person name="Cichocki N."/>
            <person name="Clum A."/>
            <person name="Dockter R.B."/>
            <person name="Fauchery L."/>
            <person name="Guy J."/>
            <person name="Iotti M."/>
            <person name="Le Tacon F."/>
            <person name="Lindquist E.A."/>
            <person name="Lipzen A."/>
            <person name="Malagnac F."/>
            <person name="Mello A."/>
            <person name="Molinier V."/>
            <person name="Miyauchi S."/>
            <person name="Poulain J."/>
            <person name="Riccioni C."/>
            <person name="Rubini A."/>
            <person name="Sitrit Y."/>
            <person name="Splivallo R."/>
            <person name="Traeger S."/>
            <person name="Wang M."/>
            <person name="Zifcakova L."/>
            <person name="Wipf D."/>
            <person name="Zambonelli A."/>
            <person name="Paolocci F."/>
            <person name="Nowrousian M."/>
            <person name="Ottonello S."/>
            <person name="Baldrian P."/>
            <person name="Spatafora J.W."/>
            <person name="Henrissat B."/>
            <person name="Nagy L.G."/>
            <person name="Aury J.M."/>
            <person name="Wincker P."/>
            <person name="Grigoriev I.V."/>
            <person name="Bonfante P."/>
            <person name="Martin F.M."/>
        </authorList>
    </citation>
    <scope>NUCLEOTIDE SEQUENCE [LARGE SCALE GENOMIC DNA]</scope>
    <source>
        <strain evidence="4 5">CCBAS932</strain>
    </source>
</reference>
<gene>
    <name evidence="4" type="ORF">P167DRAFT_603868</name>
</gene>
<dbReference type="Pfam" id="PF23658">
    <property type="entry name" value="PDZ_CPAF_rel"/>
    <property type="match status" value="1"/>
</dbReference>
<name>A0A3N4L2N7_9PEZI</name>
<dbReference type="Proteomes" id="UP000277580">
    <property type="component" value="Unassembled WGS sequence"/>
</dbReference>
<dbReference type="AlphaFoldDB" id="A0A3N4L2N7"/>
<dbReference type="PANTHER" id="PTHR37049">
    <property type="entry name" value="PEPTIDASE S41 FAMILY PROTEIN"/>
    <property type="match status" value="1"/>
</dbReference>
<dbReference type="EMBL" id="ML119116">
    <property type="protein sequence ID" value="RPB14841.1"/>
    <property type="molecule type" value="Genomic_DNA"/>
</dbReference>
<dbReference type="InterPro" id="IPR056186">
    <property type="entry name" value="PDZ_CPAF-rel"/>
</dbReference>
<dbReference type="STRING" id="1392247.A0A3N4L2N7"/>
<evidence type="ECO:0000259" key="3">
    <source>
        <dbReference type="Pfam" id="PF23658"/>
    </source>
</evidence>
<dbReference type="InterPro" id="IPR029045">
    <property type="entry name" value="ClpP/crotonase-like_dom_sf"/>
</dbReference>
<feature type="compositionally biased region" description="Low complexity" evidence="1">
    <location>
        <begin position="309"/>
        <end position="329"/>
    </location>
</feature>
<proteinExistence type="predicted"/>
<dbReference type="InterPro" id="IPR052766">
    <property type="entry name" value="S41A_metabolite_peptidase"/>
</dbReference>
<evidence type="ECO:0000313" key="4">
    <source>
        <dbReference type="EMBL" id="RPB14841.1"/>
    </source>
</evidence>
<protein>
    <recommendedName>
        <fullName evidence="3">CPAF-like PDZ domain-containing protein</fullName>
    </recommendedName>
</protein>
<organism evidence="4 5">
    <name type="scientific">Morchella conica CCBAS932</name>
    <dbReference type="NCBI Taxonomy" id="1392247"/>
    <lineage>
        <taxon>Eukaryota</taxon>
        <taxon>Fungi</taxon>
        <taxon>Dikarya</taxon>
        <taxon>Ascomycota</taxon>
        <taxon>Pezizomycotina</taxon>
        <taxon>Pezizomycetes</taxon>
        <taxon>Pezizales</taxon>
        <taxon>Morchellaceae</taxon>
        <taxon>Morchella</taxon>
    </lineage>
</organism>
<dbReference type="SUPFAM" id="SSF52096">
    <property type="entry name" value="ClpP/crotonase"/>
    <property type="match status" value="1"/>
</dbReference>
<evidence type="ECO:0000256" key="1">
    <source>
        <dbReference type="SAM" id="MobiDB-lite"/>
    </source>
</evidence>
<dbReference type="Gene3D" id="3.90.226.10">
    <property type="entry name" value="2-enoyl-CoA Hydratase, Chain A, domain 1"/>
    <property type="match status" value="1"/>
</dbReference>
<evidence type="ECO:0000313" key="5">
    <source>
        <dbReference type="Proteomes" id="UP000277580"/>
    </source>
</evidence>
<feature type="chain" id="PRO_5018112368" description="CPAF-like PDZ domain-containing protein" evidence="2">
    <location>
        <begin position="20"/>
        <end position="685"/>
    </location>
</feature>
<keyword evidence="5" id="KW-1185">Reference proteome</keyword>
<feature type="domain" description="CPAF-like PDZ" evidence="3">
    <location>
        <begin position="174"/>
        <end position="294"/>
    </location>
</feature>
<dbReference type="InParanoid" id="A0A3N4L2N7"/>
<feature type="region of interest" description="Disordered" evidence="1">
    <location>
        <begin position="307"/>
        <end position="339"/>
    </location>
</feature>
<sequence length="685" mass="76502">MRFTPFTLFLALVPLSSQSFPGLPNEHLHRHVRRQESVPISIAPNSTAGQISSSPCQEVANLSASSYFVPASIAYNCLISMPFNATIGVSFIEQFKNYLQFQSTLAFLANPPKTSYGIEPVDLMKGLDEISETAETGGYENHYEFEAAIRVLMRRAHDGHLLWQSQCLEGIFFFVRDFPIVALTDSPEDVVPKVYGYNEIYEKLNSNISHTYNISAISQIDGVPVLQYLSDWIETNDRLFSDPDTRWNSLFARSNDPGAFYGSPLYLGDSTKLTFENSTEKTVQWQAYVFGNFTGVTNGEDLYKNCLKPTATSTPDPVSTPTTSPTSSPTPAPQSIQGYPKNPLYVAQDGSISAYNVDKTGIIAIHTFSSFASQGRVFQNSARTIISIFQEMGIAHIIFDVSGNGGGSIVLAYDMFKQFFPTVDPFIALNMRANPASKVFFEVFSDQINNSSLTEEERWDYWTGPFAYYYMNDINGTRYRNWEEFYGPIESYGDTFTNYSRWNIRDKEAFPMNFTVTNGDMMSNSTSPWAAEDIIIVGDGACASMCAIFVELMTRVGVRTFAYGGRPQSGPMQMLGGTEGSFSVAFSTLKTTAQDLALPNNPEKAAEWNEFLPGQLDIPPFMTGGNVNLMNSFGKDDLDTPLDFIYTPADFRVQMSKDYFRDISNLWKDVITKVWSNGTVNKGHY</sequence>
<feature type="signal peptide" evidence="2">
    <location>
        <begin position="1"/>
        <end position="19"/>
    </location>
</feature>